<dbReference type="PROSITE" id="PS50994">
    <property type="entry name" value="INTEGRASE"/>
    <property type="match status" value="1"/>
</dbReference>
<evidence type="ECO:0000313" key="3">
    <source>
        <dbReference type="EMBL" id="QGZ38025.1"/>
    </source>
</evidence>
<accession>A0ABX6FL94</accession>
<dbReference type="Pfam" id="PF13333">
    <property type="entry name" value="rve_2"/>
    <property type="match status" value="1"/>
</dbReference>
<feature type="region of interest" description="Disordered" evidence="1">
    <location>
        <begin position="1"/>
        <end position="32"/>
    </location>
</feature>
<sequence>MGKDAGAERHGRQFQCARAQTGKRGRRGSAPAARACQCQAGARNPKKVRRVLEADEAVKYACIEKYRKRYPVKALCRALRVSRSGFYASQQRLPSQRSQEDQALRAHILRIHQSHRQALGAVKTWKVLKGEGIDCGKHQVARLRRLDGIEASRKAKFRVMHAHQHTEPPAPDLLKRAFMVPMPNKVWAADITTINTREGWLHLAIVLDLFARRVVGWAMSARQNADLPIAAMIMAFDQRQPAAGLICHTDQGSVYGSKDYRTMLEEHGVRPSMSRRGNCHDNAVVESWFSTVKNELTRHRIFATRAAAIAEISDYIELYYNLRRPHQTLGYRSPIEVEKRHAMPN</sequence>
<feature type="domain" description="Integrase catalytic" evidence="2">
    <location>
        <begin position="179"/>
        <end position="342"/>
    </location>
</feature>
<dbReference type="PANTHER" id="PTHR46889">
    <property type="entry name" value="TRANSPOSASE INSF FOR INSERTION SEQUENCE IS3B-RELATED"/>
    <property type="match status" value="1"/>
</dbReference>
<dbReference type="EMBL" id="CP046904">
    <property type="protein sequence ID" value="QGZ38767.1"/>
    <property type="molecule type" value="Genomic_DNA"/>
</dbReference>
<evidence type="ECO:0000313" key="4">
    <source>
        <dbReference type="EMBL" id="QGZ38767.1"/>
    </source>
</evidence>
<dbReference type="InterPro" id="IPR001584">
    <property type="entry name" value="Integrase_cat-core"/>
</dbReference>
<dbReference type="InterPro" id="IPR048020">
    <property type="entry name" value="Transpos_IS3"/>
</dbReference>
<protein>
    <submittedName>
        <fullName evidence="3">IS3 family transposase</fullName>
    </submittedName>
</protein>
<dbReference type="NCBIfam" id="NF033516">
    <property type="entry name" value="transpos_IS3"/>
    <property type="match status" value="1"/>
</dbReference>
<dbReference type="InterPro" id="IPR036397">
    <property type="entry name" value="RNaseH_sf"/>
</dbReference>
<evidence type="ECO:0000313" key="5">
    <source>
        <dbReference type="Proteomes" id="UP000437862"/>
    </source>
</evidence>
<proteinExistence type="predicted"/>
<feature type="compositionally biased region" description="Basic and acidic residues" evidence="1">
    <location>
        <begin position="1"/>
        <end position="11"/>
    </location>
</feature>
<dbReference type="PANTHER" id="PTHR46889:SF4">
    <property type="entry name" value="TRANSPOSASE INSO FOR INSERTION SEQUENCE ELEMENT IS911B-RELATED"/>
    <property type="match status" value="1"/>
</dbReference>
<dbReference type="InterPro" id="IPR012337">
    <property type="entry name" value="RNaseH-like_sf"/>
</dbReference>
<reference evidence="3 5" key="1">
    <citation type="submission" date="2019-12" db="EMBL/GenBank/DDBJ databases">
        <title>Draft Genome Sequences of Six Type Strains of the Genus Massilia.</title>
        <authorList>
            <person name="Miess H."/>
            <person name="Frediansyah A."/>
            <person name="Goeker M."/>
            <person name="Gross H."/>
        </authorList>
    </citation>
    <scope>NUCLEOTIDE SEQUENCE [LARGE SCALE GENOMIC DNA]</scope>
    <source>
        <strain evidence="3 5">DSM 26639</strain>
    </source>
</reference>
<dbReference type="Pfam" id="PF00665">
    <property type="entry name" value="rve"/>
    <property type="match status" value="1"/>
</dbReference>
<keyword evidence="5" id="KW-1185">Reference proteome</keyword>
<gene>
    <name evidence="3" type="ORF">GO485_02485</name>
    <name evidence="4" type="ORF">GO485_06680</name>
</gene>
<name>A0ABX6FL94_9BURK</name>
<dbReference type="Proteomes" id="UP000437862">
    <property type="component" value="Chromosome"/>
</dbReference>
<dbReference type="SUPFAM" id="SSF53098">
    <property type="entry name" value="Ribonuclease H-like"/>
    <property type="match status" value="1"/>
</dbReference>
<dbReference type="EMBL" id="CP046904">
    <property type="protein sequence ID" value="QGZ38025.1"/>
    <property type="molecule type" value="Genomic_DNA"/>
</dbReference>
<organism evidence="3 5">
    <name type="scientific">Pseudoduganella flava</name>
    <dbReference type="NCBI Taxonomy" id="871742"/>
    <lineage>
        <taxon>Bacteria</taxon>
        <taxon>Pseudomonadati</taxon>
        <taxon>Pseudomonadota</taxon>
        <taxon>Betaproteobacteria</taxon>
        <taxon>Burkholderiales</taxon>
        <taxon>Oxalobacteraceae</taxon>
        <taxon>Telluria group</taxon>
        <taxon>Pseudoduganella</taxon>
    </lineage>
</organism>
<dbReference type="Gene3D" id="3.30.420.10">
    <property type="entry name" value="Ribonuclease H-like superfamily/Ribonuclease H"/>
    <property type="match status" value="1"/>
</dbReference>
<evidence type="ECO:0000256" key="1">
    <source>
        <dbReference type="SAM" id="MobiDB-lite"/>
    </source>
</evidence>
<evidence type="ECO:0000259" key="2">
    <source>
        <dbReference type="PROSITE" id="PS50994"/>
    </source>
</evidence>
<dbReference type="InterPro" id="IPR025948">
    <property type="entry name" value="HTH-like_dom"/>
</dbReference>
<dbReference type="InterPro" id="IPR050900">
    <property type="entry name" value="Transposase_IS3/IS150/IS904"/>
</dbReference>
<dbReference type="Pfam" id="PF13276">
    <property type="entry name" value="HTH_21"/>
    <property type="match status" value="1"/>
</dbReference>